<dbReference type="SMART" id="SM00679">
    <property type="entry name" value="CTNS"/>
    <property type="match status" value="2"/>
</dbReference>
<keyword evidence="3 10" id="KW-0812">Transmembrane</keyword>
<keyword evidence="12" id="KW-1185">Reference proteome</keyword>
<feature type="transmembrane region" description="Helical" evidence="10">
    <location>
        <begin position="93"/>
        <end position="113"/>
    </location>
</feature>
<sequence>MEKWNSITLEIVYYVLGWIGFFSWTFGFYPQIILNYRRKSVVGLHFDYLVLNLTKQSSYLIYNASLFFSPAVQKQYHEKYGFGEMIPVAASDVAFSTHSILLTSFALCQVLVYERGSQKVSRPTIGITAAVWVTVLVCLFIAWRHQSWLWLLSVLNTIQVTLAVIKYIPQALLNFTRKSTEGLAIGIILLDFLGGVTNSTQMITQSIDQGSFENFRGNSGKILLCLVTILYDLVVFFQHYVLYHSKNEKISSYSDESRNGSTAPLIRSSDSCQHDNV</sequence>
<proteinExistence type="predicted"/>
<feature type="region of interest" description="Disordered" evidence="9">
    <location>
        <begin position="252"/>
        <end position="277"/>
    </location>
</feature>
<evidence type="ECO:0000256" key="5">
    <source>
        <dbReference type="ARBA" id="ARBA00022989"/>
    </source>
</evidence>
<evidence type="ECO:0000256" key="4">
    <source>
        <dbReference type="ARBA" id="ARBA00022737"/>
    </source>
</evidence>
<dbReference type="InterPro" id="IPR005282">
    <property type="entry name" value="LC_transporter"/>
</dbReference>
<evidence type="ECO:0000313" key="12">
    <source>
        <dbReference type="Proteomes" id="UP001202328"/>
    </source>
</evidence>
<evidence type="ECO:0000313" key="11">
    <source>
        <dbReference type="EMBL" id="KAI3954087.1"/>
    </source>
</evidence>
<dbReference type="Pfam" id="PF04193">
    <property type="entry name" value="PQ-loop"/>
    <property type="match status" value="2"/>
</dbReference>
<dbReference type="PANTHER" id="PTHR13131:SF5">
    <property type="entry name" value="CYSTINOSIN"/>
    <property type="match status" value="1"/>
</dbReference>
<feature type="transmembrane region" description="Helical" evidence="10">
    <location>
        <begin position="220"/>
        <end position="243"/>
    </location>
</feature>
<evidence type="ECO:0000256" key="8">
    <source>
        <dbReference type="ARBA" id="ARBA00074957"/>
    </source>
</evidence>
<feature type="transmembrane region" description="Helical" evidence="10">
    <location>
        <begin position="149"/>
        <end position="168"/>
    </location>
</feature>
<evidence type="ECO:0000256" key="3">
    <source>
        <dbReference type="ARBA" id="ARBA00022692"/>
    </source>
</evidence>
<reference evidence="11" key="1">
    <citation type="submission" date="2022-04" db="EMBL/GenBank/DDBJ databases">
        <title>A functionally conserved STORR gene fusion in Papaver species that diverged 16.8 million years ago.</title>
        <authorList>
            <person name="Catania T."/>
        </authorList>
    </citation>
    <scope>NUCLEOTIDE SEQUENCE</scope>
    <source>
        <strain evidence="11">S-188037</strain>
    </source>
</reference>
<feature type="transmembrane region" description="Helical" evidence="10">
    <location>
        <begin position="125"/>
        <end position="143"/>
    </location>
</feature>
<feature type="transmembrane region" description="Helical" evidence="10">
    <location>
        <begin position="12"/>
        <end position="36"/>
    </location>
</feature>
<dbReference type="GO" id="GO:0005765">
    <property type="term" value="C:lysosomal membrane"/>
    <property type="evidence" value="ECO:0007669"/>
    <property type="project" value="UniProtKB-SubCell"/>
</dbReference>
<dbReference type="Proteomes" id="UP001202328">
    <property type="component" value="Unassembled WGS sequence"/>
</dbReference>
<feature type="compositionally biased region" description="Polar residues" evidence="9">
    <location>
        <begin position="252"/>
        <end position="271"/>
    </location>
</feature>
<organism evidence="11 12">
    <name type="scientific">Papaver atlanticum</name>
    <dbReference type="NCBI Taxonomy" id="357466"/>
    <lineage>
        <taxon>Eukaryota</taxon>
        <taxon>Viridiplantae</taxon>
        <taxon>Streptophyta</taxon>
        <taxon>Embryophyta</taxon>
        <taxon>Tracheophyta</taxon>
        <taxon>Spermatophyta</taxon>
        <taxon>Magnoliopsida</taxon>
        <taxon>Ranunculales</taxon>
        <taxon>Papaveraceae</taxon>
        <taxon>Papaveroideae</taxon>
        <taxon>Papaver</taxon>
    </lineage>
</organism>
<dbReference type="FunFam" id="1.20.1280.290:FF:000018">
    <property type="entry name" value="Cystinosin homolog"/>
    <property type="match status" value="1"/>
</dbReference>
<dbReference type="EMBL" id="JAJJMB010002020">
    <property type="protein sequence ID" value="KAI3954087.1"/>
    <property type="molecule type" value="Genomic_DNA"/>
</dbReference>
<keyword evidence="7" id="KW-0458">Lysosome</keyword>
<name>A0AAD4TEZ2_9MAGN</name>
<dbReference type="AlphaFoldDB" id="A0AAD4TEZ2"/>
<evidence type="ECO:0000256" key="1">
    <source>
        <dbReference type="ARBA" id="ARBA00004155"/>
    </source>
</evidence>
<dbReference type="GO" id="GO:0015184">
    <property type="term" value="F:L-cystine transmembrane transporter activity"/>
    <property type="evidence" value="ECO:0007669"/>
    <property type="project" value="TreeGrafter"/>
</dbReference>
<evidence type="ECO:0000256" key="9">
    <source>
        <dbReference type="SAM" id="MobiDB-lite"/>
    </source>
</evidence>
<keyword evidence="2" id="KW-0813">Transport</keyword>
<keyword evidence="4" id="KW-0677">Repeat</keyword>
<comment type="subcellular location">
    <subcellularLocation>
        <location evidence="1">Lysosome membrane</location>
        <topology evidence="1">Multi-pass membrane protein</topology>
    </subcellularLocation>
</comment>
<evidence type="ECO:0000256" key="10">
    <source>
        <dbReference type="SAM" id="Phobius"/>
    </source>
</evidence>
<dbReference type="Gene3D" id="1.20.1280.290">
    <property type="match status" value="2"/>
</dbReference>
<keyword evidence="5 10" id="KW-1133">Transmembrane helix</keyword>
<feature type="transmembrane region" description="Helical" evidence="10">
    <location>
        <begin position="180"/>
        <end position="200"/>
    </location>
</feature>
<protein>
    <recommendedName>
        <fullName evidence="8">Cystinosin homolog</fullName>
    </recommendedName>
</protein>
<evidence type="ECO:0000256" key="6">
    <source>
        <dbReference type="ARBA" id="ARBA00023136"/>
    </source>
</evidence>
<keyword evidence="6 10" id="KW-0472">Membrane</keyword>
<gene>
    <name evidence="11" type="ORF">MKW98_017911</name>
</gene>
<comment type="caution">
    <text evidence="11">The sequence shown here is derived from an EMBL/GenBank/DDBJ whole genome shotgun (WGS) entry which is preliminary data.</text>
</comment>
<evidence type="ECO:0000256" key="2">
    <source>
        <dbReference type="ARBA" id="ARBA00022448"/>
    </source>
</evidence>
<evidence type="ECO:0000256" key="7">
    <source>
        <dbReference type="ARBA" id="ARBA00023228"/>
    </source>
</evidence>
<dbReference type="InterPro" id="IPR006603">
    <property type="entry name" value="PQ-loop_rpt"/>
</dbReference>
<accession>A0AAD4TEZ2</accession>
<dbReference type="PANTHER" id="PTHR13131">
    <property type="entry name" value="CYSTINOSIN"/>
    <property type="match status" value="1"/>
</dbReference>